<dbReference type="PATRIC" id="fig|913848.6.peg.2265"/>
<dbReference type="Proteomes" id="UP000051181">
    <property type="component" value="Unassembled WGS sequence"/>
</dbReference>
<dbReference type="EMBL" id="AZCN01000070">
    <property type="protein sequence ID" value="KRK14696.1"/>
    <property type="molecule type" value="Genomic_DNA"/>
</dbReference>
<accession>A0A0R1EYS5</accession>
<dbReference type="GeneID" id="65916232"/>
<proteinExistence type="predicted"/>
<sequence length="98" mass="10969">MVKLLNKFKQQQLVKHLASQAEVNLHFARANADYTVCQYGTEFGNGIVVVIDLADSELRVHQSGGKTQYLPLANASTELYDLLCEERDHRAINAIIPN</sequence>
<name>A0A0R1EYS5_9LACO</name>
<organism evidence="1 2">
    <name type="scientific">Loigolactobacillus coryniformis subsp. coryniformis KCTC 3167 = DSM 20001</name>
    <dbReference type="NCBI Taxonomy" id="913848"/>
    <lineage>
        <taxon>Bacteria</taxon>
        <taxon>Bacillati</taxon>
        <taxon>Bacillota</taxon>
        <taxon>Bacilli</taxon>
        <taxon>Lactobacillales</taxon>
        <taxon>Lactobacillaceae</taxon>
        <taxon>Loigolactobacillus</taxon>
    </lineage>
</organism>
<reference evidence="1 2" key="1">
    <citation type="journal article" date="2015" name="Genome Announc.">
        <title>Expanding the biotechnology potential of lactobacilli through comparative genomics of 213 strains and associated genera.</title>
        <authorList>
            <person name="Sun Z."/>
            <person name="Harris H.M."/>
            <person name="McCann A."/>
            <person name="Guo C."/>
            <person name="Argimon S."/>
            <person name="Zhang W."/>
            <person name="Yang X."/>
            <person name="Jeffery I.B."/>
            <person name="Cooney J.C."/>
            <person name="Kagawa T.F."/>
            <person name="Liu W."/>
            <person name="Song Y."/>
            <person name="Salvetti E."/>
            <person name="Wrobel A."/>
            <person name="Rasinkangas P."/>
            <person name="Parkhill J."/>
            <person name="Rea M.C."/>
            <person name="O'Sullivan O."/>
            <person name="Ritari J."/>
            <person name="Douillard F.P."/>
            <person name="Paul Ross R."/>
            <person name="Yang R."/>
            <person name="Briner A.E."/>
            <person name="Felis G.E."/>
            <person name="de Vos W.M."/>
            <person name="Barrangou R."/>
            <person name="Klaenhammer T.R."/>
            <person name="Caufield P.W."/>
            <person name="Cui Y."/>
            <person name="Zhang H."/>
            <person name="O'Toole P.W."/>
        </authorList>
    </citation>
    <scope>NUCLEOTIDE SEQUENCE [LARGE SCALE GENOMIC DNA]</scope>
    <source>
        <strain evidence="1 2">DSM 20001</strain>
    </source>
</reference>
<protein>
    <submittedName>
        <fullName evidence="1">Uncharacterized protein</fullName>
    </submittedName>
</protein>
<dbReference type="RefSeq" id="WP_010010869.1">
    <property type="nucleotide sequence ID" value="NZ_AZCN01000070.1"/>
</dbReference>
<comment type="caution">
    <text evidence="1">The sequence shown here is derived from an EMBL/GenBank/DDBJ whole genome shotgun (WGS) entry which is preliminary data.</text>
</comment>
<gene>
    <name evidence="1" type="ORF">FD22_GL002218</name>
</gene>
<evidence type="ECO:0000313" key="1">
    <source>
        <dbReference type="EMBL" id="KRK14696.1"/>
    </source>
</evidence>
<dbReference type="AlphaFoldDB" id="A0A0R1EYS5"/>
<evidence type="ECO:0000313" key="2">
    <source>
        <dbReference type="Proteomes" id="UP000051181"/>
    </source>
</evidence>